<dbReference type="AlphaFoldDB" id="A0A8C4J8Q2"/>
<evidence type="ECO:0000256" key="4">
    <source>
        <dbReference type="ARBA" id="ARBA00023242"/>
    </source>
</evidence>
<name>A0A8C4J8Q2_DRONO</name>
<dbReference type="InterPro" id="IPR010736">
    <property type="entry name" value="SHIPPO-rpt"/>
</dbReference>
<dbReference type="GO" id="GO:0042393">
    <property type="term" value="F:histone binding"/>
    <property type="evidence" value="ECO:0007669"/>
    <property type="project" value="TreeGrafter"/>
</dbReference>
<evidence type="ECO:0000256" key="3">
    <source>
        <dbReference type="ARBA" id="ARBA00022490"/>
    </source>
</evidence>
<evidence type="ECO:0000256" key="1">
    <source>
        <dbReference type="ARBA" id="ARBA00004123"/>
    </source>
</evidence>
<dbReference type="GO" id="GO:0042585">
    <property type="term" value="C:germinal vesicle"/>
    <property type="evidence" value="ECO:0007669"/>
    <property type="project" value="TreeGrafter"/>
</dbReference>
<keyword evidence="6" id="KW-1185">Reference proteome</keyword>
<dbReference type="GO" id="GO:0044727">
    <property type="term" value="P:epigenetic programing of male pronucleus"/>
    <property type="evidence" value="ECO:0007669"/>
    <property type="project" value="TreeGrafter"/>
</dbReference>
<comment type="subcellular location">
    <subcellularLocation>
        <location evidence="2">Cytoplasm</location>
    </subcellularLocation>
    <subcellularLocation>
        <location evidence="1">Nucleus</location>
    </subcellularLocation>
</comment>
<dbReference type="PANTHER" id="PTHR35678:SF1">
    <property type="entry name" value="PROTEIN STPG4"/>
    <property type="match status" value="1"/>
</dbReference>
<dbReference type="Pfam" id="PF07004">
    <property type="entry name" value="SHIPPO-rpt"/>
    <property type="match status" value="2"/>
</dbReference>
<keyword evidence="3" id="KW-0963">Cytoplasm</keyword>
<dbReference type="GO" id="GO:0001940">
    <property type="term" value="C:male pronucleus"/>
    <property type="evidence" value="ECO:0007669"/>
    <property type="project" value="TreeGrafter"/>
</dbReference>
<organism evidence="5 6">
    <name type="scientific">Dromaius novaehollandiae</name>
    <name type="common">Emu</name>
    <dbReference type="NCBI Taxonomy" id="8790"/>
    <lineage>
        <taxon>Eukaryota</taxon>
        <taxon>Metazoa</taxon>
        <taxon>Chordata</taxon>
        <taxon>Craniata</taxon>
        <taxon>Vertebrata</taxon>
        <taxon>Euteleostomi</taxon>
        <taxon>Archelosauria</taxon>
        <taxon>Archosauria</taxon>
        <taxon>Dinosauria</taxon>
        <taxon>Saurischia</taxon>
        <taxon>Theropoda</taxon>
        <taxon>Coelurosauria</taxon>
        <taxon>Aves</taxon>
        <taxon>Palaeognathae</taxon>
        <taxon>Casuariiformes</taxon>
        <taxon>Dromaiidae</taxon>
        <taxon>Dromaius</taxon>
    </lineage>
</organism>
<dbReference type="Proteomes" id="UP000694423">
    <property type="component" value="Unplaced"/>
</dbReference>
<reference evidence="5" key="1">
    <citation type="submission" date="2025-08" db="UniProtKB">
        <authorList>
            <consortium name="Ensembl"/>
        </authorList>
    </citation>
    <scope>IDENTIFICATION</scope>
</reference>
<protein>
    <submittedName>
        <fullName evidence="5">Sperm-tail PG-rich repeat containing 4</fullName>
    </submittedName>
</protein>
<dbReference type="GO" id="GO:0003682">
    <property type="term" value="F:chromatin binding"/>
    <property type="evidence" value="ECO:0007669"/>
    <property type="project" value="TreeGrafter"/>
</dbReference>
<evidence type="ECO:0000313" key="6">
    <source>
        <dbReference type="Proteomes" id="UP000694423"/>
    </source>
</evidence>
<keyword evidence="4" id="KW-0539">Nucleus</keyword>
<dbReference type="PANTHER" id="PTHR35678">
    <property type="entry name" value="PROTEIN STPG4"/>
    <property type="match status" value="1"/>
</dbReference>
<dbReference type="GO" id="GO:0001939">
    <property type="term" value="C:female pronucleus"/>
    <property type="evidence" value="ECO:0007669"/>
    <property type="project" value="TreeGrafter"/>
</dbReference>
<evidence type="ECO:0000256" key="2">
    <source>
        <dbReference type="ARBA" id="ARBA00004496"/>
    </source>
</evidence>
<dbReference type="GO" id="GO:0005737">
    <property type="term" value="C:cytoplasm"/>
    <property type="evidence" value="ECO:0007669"/>
    <property type="project" value="UniProtKB-SubCell"/>
</dbReference>
<dbReference type="Ensembl" id="ENSDNVT00000004016.1">
    <property type="protein sequence ID" value="ENSDNVP00000003329.1"/>
    <property type="gene ID" value="ENSDNVG00000002360.1"/>
</dbReference>
<proteinExistence type="predicted"/>
<accession>A0A8C4J8Q2</accession>
<reference evidence="5" key="2">
    <citation type="submission" date="2025-09" db="UniProtKB">
        <authorList>
            <consortium name="Ensembl"/>
        </authorList>
    </citation>
    <scope>IDENTIFICATION</scope>
</reference>
<sequence>CRQATTVLSKLVVFREHLTQLHFISEAGRKRIQYSTLCLFSSPTPIPGTYAVQDFLQEAQLNPVKPMYSFKGEGRRRIPIYKRTADNSLPSVSAYVPPTFIDLAGKKLAMYSFKNLPRRSPSTLCFKDKVNIYTIIASFSKPRQFMFRSAVQRSSNNYFIPKEGPGPGHYEIKKERSRTVGSCFQSKVPRMLPVRSVNTPGPGAYEPTRQFPKQPRTIASLGQEHSIFFSTTDGF</sequence>
<evidence type="ECO:0000313" key="5">
    <source>
        <dbReference type="Ensembl" id="ENSDNVP00000003329.1"/>
    </source>
</evidence>